<dbReference type="Pfam" id="PF04339">
    <property type="entry name" value="FemAB_like"/>
    <property type="match status" value="1"/>
</dbReference>
<name>A0A3B1AIF6_9ZZZZ</name>
<evidence type="ECO:0000313" key="1">
    <source>
        <dbReference type="EMBL" id="VAX01481.1"/>
    </source>
</evidence>
<dbReference type="InterPro" id="IPR016181">
    <property type="entry name" value="Acyl_CoA_acyltransferase"/>
</dbReference>
<feature type="non-terminal residue" evidence="1">
    <location>
        <position position="336"/>
    </location>
</feature>
<dbReference type="InterPro" id="IPR007434">
    <property type="entry name" value="FemAB-like"/>
</dbReference>
<evidence type="ECO:0008006" key="2">
    <source>
        <dbReference type="Google" id="ProtNLM"/>
    </source>
</evidence>
<protein>
    <recommendedName>
        <fullName evidence="2">COGs COG3146</fullName>
    </recommendedName>
</protein>
<proteinExistence type="predicted"/>
<reference evidence="1" key="1">
    <citation type="submission" date="2018-06" db="EMBL/GenBank/DDBJ databases">
        <authorList>
            <person name="Zhirakovskaya E."/>
        </authorList>
    </citation>
    <scope>NUCLEOTIDE SEQUENCE</scope>
</reference>
<dbReference type="AlphaFoldDB" id="A0A3B1AIF6"/>
<sequence length="336" mass="38641">MQLRSTIIDNISEVCGEDWDALSGTGQPFLCHAFLDALERHDGVGRHWGWLPRHLLLHDGERLVGAMPQYLKTNSYGELVFDWDWAEAYQRNSLAYYPKLVAAVPYTPATGTRLLIAADTDREAIARALIEVAISHAKTIKVSSLHWLFPNKIDRNTLAAQGLLIRTGCQFHWHNQGYSDFEHYLDHFTSAKRKNIRRERRRVQESGISIRQFYGEQLSETQWQAVHRHYASTFARLSGYATLSLAFFRDISQRLPGQIVIFLAEQEGRPVASAICLRDKHSLYGRHWGCDKHFDNLHFELCYYQGLDYCIRHGLQRFDPGAQGEHKISRGFLPTA</sequence>
<dbReference type="PANTHER" id="PTHR47017:SF1">
    <property type="entry name" value="ACYL-COA"/>
    <property type="match status" value="1"/>
</dbReference>
<accession>A0A3B1AIF6</accession>
<dbReference type="EMBL" id="UOFU01000229">
    <property type="protein sequence ID" value="VAX01481.1"/>
    <property type="molecule type" value="Genomic_DNA"/>
</dbReference>
<dbReference type="PANTHER" id="PTHR47017">
    <property type="entry name" value="ACYL-COA"/>
    <property type="match status" value="1"/>
</dbReference>
<organism evidence="1">
    <name type="scientific">hydrothermal vent metagenome</name>
    <dbReference type="NCBI Taxonomy" id="652676"/>
    <lineage>
        <taxon>unclassified sequences</taxon>
        <taxon>metagenomes</taxon>
        <taxon>ecological metagenomes</taxon>
    </lineage>
</organism>
<gene>
    <name evidence="1" type="ORF">MNBD_GAMMA20-2440</name>
</gene>
<dbReference type="SUPFAM" id="SSF55729">
    <property type="entry name" value="Acyl-CoA N-acyltransferases (Nat)"/>
    <property type="match status" value="1"/>
</dbReference>
<dbReference type="Gene3D" id="3.40.630.30">
    <property type="match status" value="1"/>
</dbReference>